<keyword evidence="11" id="KW-0732">Signal</keyword>
<reference evidence="14" key="1">
    <citation type="submission" date="2016-10" db="EMBL/GenBank/DDBJ databases">
        <authorList>
            <person name="Varghese N."/>
            <person name="Submissions S."/>
        </authorList>
    </citation>
    <scope>NUCLEOTIDE SEQUENCE [LARGE SCALE GENOMIC DNA]</scope>
    <source>
        <strain evidence="14">CGMCC 1.7285</strain>
    </source>
</reference>
<evidence type="ECO:0000256" key="11">
    <source>
        <dbReference type="SAM" id="SignalP"/>
    </source>
</evidence>
<evidence type="ECO:0000256" key="6">
    <source>
        <dbReference type="ARBA" id="ARBA00022989"/>
    </source>
</evidence>
<feature type="transmembrane region" description="Helical" evidence="10">
    <location>
        <begin position="507"/>
        <end position="528"/>
    </location>
</feature>
<comment type="similarity">
    <text evidence="2">Belongs to the oxidase-dependent Fe transporter (OFeT) (TC 9.A.10.1) family.</text>
</comment>
<dbReference type="InterPro" id="IPR036909">
    <property type="entry name" value="Cyt_c-like_dom_sf"/>
</dbReference>
<evidence type="ECO:0000259" key="12">
    <source>
        <dbReference type="PROSITE" id="PS51007"/>
    </source>
</evidence>
<evidence type="ECO:0000256" key="10">
    <source>
        <dbReference type="SAM" id="Phobius"/>
    </source>
</evidence>
<evidence type="ECO:0000256" key="1">
    <source>
        <dbReference type="ARBA" id="ARBA00004141"/>
    </source>
</evidence>
<feature type="transmembrane region" description="Helical" evidence="10">
    <location>
        <begin position="434"/>
        <end position="454"/>
    </location>
</feature>
<evidence type="ECO:0000256" key="5">
    <source>
        <dbReference type="ARBA" id="ARBA00022723"/>
    </source>
</evidence>
<gene>
    <name evidence="13" type="ORF">SAMN04488070_2097</name>
</gene>
<organism evidence="13 14">
    <name type="scientific">Pseudidiomarina maritima</name>
    <dbReference type="NCBI Taxonomy" id="519453"/>
    <lineage>
        <taxon>Bacteria</taxon>
        <taxon>Pseudomonadati</taxon>
        <taxon>Pseudomonadota</taxon>
        <taxon>Gammaproteobacteria</taxon>
        <taxon>Alteromonadales</taxon>
        <taxon>Idiomarinaceae</taxon>
        <taxon>Pseudidiomarina</taxon>
    </lineage>
</organism>
<feature type="transmembrane region" description="Helical" evidence="10">
    <location>
        <begin position="396"/>
        <end position="422"/>
    </location>
</feature>
<feature type="signal peptide" evidence="11">
    <location>
        <begin position="1"/>
        <end position="28"/>
    </location>
</feature>
<feature type="transmembrane region" description="Helical" evidence="10">
    <location>
        <begin position="548"/>
        <end position="568"/>
    </location>
</feature>
<evidence type="ECO:0000313" key="13">
    <source>
        <dbReference type="EMBL" id="SFR57886.1"/>
    </source>
</evidence>
<keyword evidence="5 9" id="KW-0479">Metal-binding</keyword>
<evidence type="ECO:0000256" key="4">
    <source>
        <dbReference type="ARBA" id="ARBA00022692"/>
    </source>
</evidence>
<dbReference type="PANTHER" id="PTHR31632">
    <property type="entry name" value="IRON TRANSPORTER FTH1"/>
    <property type="match status" value="1"/>
</dbReference>
<evidence type="ECO:0000256" key="7">
    <source>
        <dbReference type="ARBA" id="ARBA00023004"/>
    </source>
</evidence>
<sequence>MTLQAITRAALAVVAFATLAILSPQTQAQSLVNQKANQPELQSDLQQEYMRQIAQLVEYVGVDYSEAVANGEVVNAGEYAEMEEFSSIILRNINTLSTDNPKLQTLVQPAQQLRELVMNKADLAEVRGATSQLRAQILQQLPKVELPKALLPMAQTKEIYQAQCSACHGQQGQGDGPAGQNLEPAPTNFTDLERAENRSLLGLYDAITKGIDDTAMMAFTDLTEQERWSLAFYVGSLAFQHGTVVAPQASMDVIDLQQMVNTSPAQLRAELPSSQANLVNILRANPQQLFQAEISPFAVAKARLQAAEEAYKAGDLKRANHLAVSAYLDGFELMENGLSAYDAAQTKAIEAQMMDLRRIIATPNQQAQVSAAISDTLAALERAQATMNEQQLSNTALATASFVILLREGLEALLVVLALITVLRRTERNDAVKYVHSGWLAALVLGGLTWWAAQSLISISGASREIMEGVAAGIAAVVLVYVGIWMHSKTNAQAWQQYIKQNLNAHLAAGTLWGIALLSFIAVYREVFETVLFYQSLLTQAQSAQHTSVWGGFIAAAVVLALITWVILRFSVKLPIAKFFAYTTYLLLILAFVLAGKAIIAFQEAGWLSATPFPVPLNIDWLGMAATWESLATQLLVLIVFSVFFLKQRQATK</sequence>
<evidence type="ECO:0000256" key="3">
    <source>
        <dbReference type="ARBA" id="ARBA00022617"/>
    </source>
</evidence>
<dbReference type="SUPFAM" id="SSF46626">
    <property type="entry name" value="Cytochrome c"/>
    <property type="match status" value="1"/>
</dbReference>
<dbReference type="InterPro" id="IPR009056">
    <property type="entry name" value="Cyt_c-like_dom"/>
</dbReference>
<dbReference type="Pfam" id="PF00034">
    <property type="entry name" value="Cytochrom_C"/>
    <property type="match status" value="1"/>
</dbReference>
<feature type="transmembrane region" description="Helical" evidence="10">
    <location>
        <begin position="466"/>
        <end position="486"/>
    </location>
</feature>
<dbReference type="GO" id="GO:0020037">
    <property type="term" value="F:heme binding"/>
    <property type="evidence" value="ECO:0007669"/>
    <property type="project" value="InterPro"/>
</dbReference>
<keyword evidence="8 10" id="KW-0472">Membrane</keyword>
<keyword evidence="6 10" id="KW-1133">Transmembrane helix</keyword>
<keyword evidence="3 9" id="KW-0349">Heme</keyword>
<dbReference type="RefSeq" id="WP_245751920.1">
    <property type="nucleotide sequence ID" value="NZ_FOYU01000004.1"/>
</dbReference>
<keyword evidence="7 9" id="KW-0408">Iron</keyword>
<dbReference type="PANTHER" id="PTHR31632:SF2">
    <property type="entry name" value="PLASMA MEMBRANE IRON PERMEASE"/>
    <property type="match status" value="1"/>
</dbReference>
<evidence type="ECO:0000313" key="14">
    <source>
        <dbReference type="Proteomes" id="UP000199424"/>
    </source>
</evidence>
<keyword evidence="14" id="KW-1185">Reference proteome</keyword>
<dbReference type="GO" id="GO:0033573">
    <property type="term" value="C:high-affinity iron permease complex"/>
    <property type="evidence" value="ECO:0007669"/>
    <property type="project" value="InterPro"/>
</dbReference>
<dbReference type="GO" id="GO:0015093">
    <property type="term" value="F:ferrous iron transmembrane transporter activity"/>
    <property type="evidence" value="ECO:0007669"/>
    <property type="project" value="TreeGrafter"/>
</dbReference>
<feature type="transmembrane region" description="Helical" evidence="10">
    <location>
        <begin position="622"/>
        <end position="646"/>
    </location>
</feature>
<dbReference type="Gene3D" id="1.10.760.10">
    <property type="entry name" value="Cytochrome c-like domain"/>
    <property type="match status" value="1"/>
</dbReference>
<accession>A0A1I6HTW1</accession>
<dbReference type="AlphaFoldDB" id="A0A1I6HTW1"/>
<dbReference type="InterPro" id="IPR004923">
    <property type="entry name" value="FTR1/Fip1/EfeU"/>
</dbReference>
<dbReference type="Pfam" id="PF03239">
    <property type="entry name" value="FTR1"/>
    <property type="match status" value="1"/>
</dbReference>
<feature type="chain" id="PRO_5011734058" evidence="11">
    <location>
        <begin position="29"/>
        <end position="653"/>
    </location>
</feature>
<dbReference type="GO" id="GO:0046872">
    <property type="term" value="F:metal ion binding"/>
    <property type="evidence" value="ECO:0007669"/>
    <property type="project" value="UniProtKB-KW"/>
</dbReference>
<dbReference type="PROSITE" id="PS51007">
    <property type="entry name" value="CYTC"/>
    <property type="match status" value="1"/>
</dbReference>
<keyword evidence="4 10" id="KW-0812">Transmembrane</keyword>
<evidence type="ECO:0000256" key="8">
    <source>
        <dbReference type="ARBA" id="ARBA00023136"/>
    </source>
</evidence>
<proteinExistence type="inferred from homology"/>
<dbReference type="GO" id="GO:0009055">
    <property type="term" value="F:electron transfer activity"/>
    <property type="evidence" value="ECO:0007669"/>
    <property type="project" value="InterPro"/>
</dbReference>
<evidence type="ECO:0000256" key="2">
    <source>
        <dbReference type="ARBA" id="ARBA00008333"/>
    </source>
</evidence>
<evidence type="ECO:0000256" key="9">
    <source>
        <dbReference type="PROSITE-ProRule" id="PRU00433"/>
    </source>
</evidence>
<comment type="subcellular location">
    <subcellularLocation>
        <location evidence="1">Membrane</location>
        <topology evidence="1">Multi-pass membrane protein</topology>
    </subcellularLocation>
</comment>
<dbReference type="Proteomes" id="UP000199424">
    <property type="component" value="Unassembled WGS sequence"/>
</dbReference>
<feature type="transmembrane region" description="Helical" evidence="10">
    <location>
        <begin position="580"/>
        <end position="602"/>
    </location>
</feature>
<feature type="domain" description="Cytochrome c" evidence="12">
    <location>
        <begin position="151"/>
        <end position="238"/>
    </location>
</feature>
<protein>
    <submittedName>
        <fullName evidence="13">High-affinity iron transporter</fullName>
    </submittedName>
</protein>
<name>A0A1I6HTW1_9GAMM</name>
<dbReference type="EMBL" id="FOYU01000004">
    <property type="protein sequence ID" value="SFR57886.1"/>
    <property type="molecule type" value="Genomic_DNA"/>
</dbReference>